<feature type="transmembrane region" description="Helical" evidence="2">
    <location>
        <begin position="404"/>
        <end position="424"/>
    </location>
</feature>
<evidence type="ECO:0000256" key="2">
    <source>
        <dbReference type="SAM" id="Phobius"/>
    </source>
</evidence>
<keyword evidence="2" id="KW-0812">Transmembrane</keyword>
<evidence type="ECO:0000256" key="1">
    <source>
        <dbReference type="SAM" id="MobiDB-lite"/>
    </source>
</evidence>
<dbReference type="Proteomes" id="UP000762676">
    <property type="component" value="Unassembled WGS sequence"/>
</dbReference>
<dbReference type="AlphaFoldDB" id="A0AAV4GKN6"/>
<keyword evidence="2" id="KW-0472">Membrane</keyword>
<comment type="caution">
    <text evidence="3">The sequence shown here is derived from an EMBL/GenBank/DDBJ whole genome shotgun (WGS) entry which is preliminary data.</text>
</comment>
<feature type="transmembrane region" description="Helical" evidence="2">
    <location>
        <begin position="47"/>
        <end position="67"/>
    </location>
</feature>
<feature type="transmembrane region" description="Helical" evidence="2">
    <location>
        <begin position="207"/>
        <end position="226"/>
    </location>
</feature>
<feature type="transmembrane region" description="Helical" evidence="2">
    <location>
        <begin position="281"/>
        <end position="300"/>
    </location>
</feature>
<feature type="transmembrane region" description="Helical" evidence="2">
    <location>
        <begin position="111"/>
        <end position="134"/>
    </location>
</feature>
<keyword evidence="4" id="KW-1185">Reference proteome</keyword>
<protein>
    <recommendedName>
        <fullName evidence="5">DUF4203 domain-containing protein</fullName>
    </recommendedName>
</protein>
<reference evidence="3 4" key="1">
    <citation type="journal article" date="2021" name="Elife">
        <title>Chloroplast acquisition without the gene transfer in kleptoplastic sea slugs, Plakobranchus ocellatus.</title>
        <authorList>
            <person name="Maeda T."/>
            <person name="Takahashi S."/>
            <person name="Yoshida T."/>
            <person name="Shimamura S."/>
            <person name="Takaki Y."/>
            <person name="Nagai Y."/>
            <person name="Toyoda A."/>
            <person name="Suzuki Y."/>
            <person name="Arimoto A."/>
            <person name="Ishii H."/>
            <person name="Satoh N."/>
            <person name="Nishiyama T."/>
            <person name="Hasebe M."/>
            <person name="Maruyama T."/>
            <person name="Minagawa J."/>
            <person name="Obokata J."/>
            <person name="Shigenobu S."/>
        </authorList>
    </citation>
    <scope>NUCLEOTIDE SEQUENCE [LARGE SCALE GENOMIC DNA]</scope>
</reference>
<feature type="transmembrane region" description="Helical" evidence="2">
    <location>
        <begin position="357"/>
        <end position="379"/>
    </location>
</feature>
<feature type="transmembrane region" description="Helical" evidence="2">
    <location>
        <begin position="331"/>
        <end position="351"/>
    </location>
</feature>
<feature type="transmembrane region" description="Helical" evidence="2">
    <location>
        <begin position="176"/>
        <end position="195"/>
    </location>
</feature>
<evidence type="ECO:0000313" key="4">
    <source>
        <dbReference type="Proteomes" id="UP000762676"/>
    </source>
</evidence>
<keyword evidence="2" id="KW-1133">Transmembrane helix</keyword>
<feature type="transmembrane region" description="Helical" evidence="2">
    <location>
        <begin position="238"/>
        <end position="260"/>
    </location>
</feature>
<name>A0AAV4GKN6_9GAST</name>
<organism evidence="3 4">
    <name type="scientific">Elysia marginata</name>
    <dbReference type="NCBI Taxonomy" id="1093978"/>
    <lineage>
        <taxon>Eukaryota</taxon>
        <taxon>Metazoa</taxon>
        <taxon>Spiralia</taxon>
        <taxon>Lophotrochozoa</taxon>
        <taxon>Mollusca</taxon>
        <taxon>Gastropoda</taxon>
        <taxon>Heterobranchia</taxon>
        <taxon>Euthyneura</taxon>
        <taxon>Panpulmonata</taxon>
        <taxon>Sacoglossa</taxon>
        <taxon>Placobranchoidea</taxon>
        <taxon>Plakobranchidae</taxon>
        <taxon>Elysia</taxon>
    </lineage>
</organism>
<evidence type="ECO:0008006" key="5">
    <source>
        <dbReference type="Google" id="ProtNLM"/>
    </source>
</evidence>
<feature type="region of interest" description="Disordered" evidence="1">
    <location>
        <begin position="455"/>
        <end position="475"/>
    </location>
</feature>
<accession>A0AAV4GKN6</accession>
<feature type="transmembrane region" description="Helical" evidence="2">
    <location>
        <begin position="306"/>
        <end position="324"/>
    </location>
</feature>
<dbReference type="EMBL" id="BMAT01005018">
    <property type="protein sequence ID" value="GFR85518.1"/>
    <property type="molecule type" value="Genomic_DNA"/>
</dbReference>
<gene>
    <name evidence="3" type="ORF">ElyMa_002443500</name>
</gene>
<proteinExistence type="predicted"/>
<evidence type="ECO:0000313" key="3">
    <source>
        <dbReference type="EMBL" id="GFR85518.1"/>
    </source>
</evidence>
<sequence length="475" mass="50857">MFTFDVNCQGQAFHSDLKHQERRVSELPTMKTVLLAMTEEQHDKRSWRANALIGMFLALSLALSFSVRQQSALARHAIAIYNNNNLNNRASAAAEAAGQDTQTALDPDKTLLMFTASIAILQAVVTGISLTADAPSIKGELPDKEALVIVAIAHAGSTFLRDFLSELGVTSNEPTTVQDVAFFAPVLALAALWLVTSLPAKPVTWMALFMAGFGCSMISTRVYAASTSAATVVASNRAALVCGLAFFSAAMRNIVLRHMVHVEGVEVRSRALPSPYSRVDTWAALIGLGAFAVLSVFLLAPEGWGLAALNGAVTCGLSSALFLVTCQVLKVYGVTCTALFGVWALLLEALVTTPLPLRPGVLSCILALLLLAVGHWLYLRNMAEPEMGLSATGERKPAAIHEQYTRLEFLLFASAVVGVIFYVFQPRVSQRDLHTLSYVGLDQVIRRLLSVPSPGEGEAGMEGDDSHAAHAVSMS</sequence>